<evidence type="ECO:0000256" key="3">
    <source>
        <dbReference type="ARBA" id="ARBA00022552"/>
    </source>
</evidence>
<dbReference type="InterPro" id="IPR011907">
    <property type="entry name" value="RNase_III"/>
</dbReference>
<dbReference type="InterPro" id="IPR036389">
    <property type="entry name" value="RNase_III_sf"/>
</dbReference>
<dbReference type="PROSITE" id="PS50142">
    <property type="entry name" value="RNASE_3_2"/>
    <property type="match status" value="1"/>
</dbReference>
<dbReference type="PROSITE" id="PS50137">
    <property type="entry name" value="DS_RBD"/>
    <property type="match status" value="1"/>
</dbReference>
<dbReference type="GO" id="GO:0019843">
    <property type="term" value="F:rRNA binding"/>
    <property type="evidence" value="ECO:0007669"/>
    <property type="project" value="UniProtKB-KW"/>
</dbReference>
<evidence type="ECO:0000256" key="6">
    <source>
        <dbReference type="ARBA" id="ARBA00022730"/>
    </source>
</evidence>
<comment type="similarity">
    <text evidence="2">Belongs to the ribonuclease III family.</text>
</comment>
<dbReference type="CDD" id="cd10845">
    <property type="entry name" value="DSRM_RNAse_III_family"/>
    <property type="match status" value="1"/>
</dbReference>
<feature type="binding site" evidence="10">
    <location>
        <position position="139"/>
    </location>
    <ligand>
        <name>Mg(2+)</name>
        <dbReference type="ChEBI" id="CHEBI:18420"/>
    </ligand>
</feature>
<dbReference type="FunFam" id="1.10.1520.10:FF:000001">
    <property type="entry name" value="Ribonuclease 3"/>
    <property type="match status" value="1"/>
</dbReference>
<keyword evidence="8 10" id="KW-0378">Hydrolase</keyword>
<evidence type="ECO:0000256" key="1">
    <source>
        <dbReference type="ARBA" id="ARBA00000109"/>
    </source>
</evidence>
<evidence type="ECO:0000313" key="14">
    <source>
        <dbReference type="Proteomes" id="UP000244959"/>
    </source>
</evidence>
<dbReference type="HAMAP" id="MF_00104">
    <property type="entry name" value="RNase_III"/>
    <property type="match status" value="1"/>
</dbReference>
<comment type="cofactor">
    <cofactor evidence="10">
        <name>Mg(2+)</name>
        <dbReference type="ChEBI" id="CHEBI:18420"/>
    </cofactor>
</comment>
<dbReference type="EC" id="3.1.26.3" evidence="10"/>
<feature type="active site" evidence="10">
    <location>
        <position position="139"/>
    </location>
</feature>
<evidence type="ECO:0000256" key="8">
    <source>
        <dbReference type="ARBA" id="ARBA00022801"/>
    </source>
</evidence>
<accession>A0A2U3QWJ5</accession>
<comment type="subunit">
    <text evidence="10">Homodimer.</text>
</comment>
<evidence type="ECO:0000259" key="11">
    <source>
        <dbReference type="PROSITE" id="PS50137"/>
    </source>
</evidence>
<feature type="binding site" evidence="10">
    <location>
        <position position="63"/>
    </location>
    <ligand>
        <name>Mg(2+)</name>
        <dbReference type="ChEBI" id="CHEBI:18420"/>
    </ligand>
</feature>
<name>A0A2U3QWJ5_ORITS</name>
<evidence type="ECO:0000313" key="13">
    <source>
        <dbReference type="EMBL" id="SPR05340.1"/>
    </source>
</evidence>
<dbReference type="Proteomes" id="UP000244959">
    <property type="component" value="Chromosome I"/>
</dbReference>
<dbReference type="Pfam" id="PF14622">
    <property type="entry name" value="Ribonucleas_3_3"/>
    <property type="match status" value="1"/>
</dbReference>
<keyword evidence="9 10" id="KW-0694">RNA-binding</keyword>
<comment type="subcellular location">
    <subcellularLocation>
        <location evidence="10">Cytoplasm</location>
    </subcellularLocation>
</comment>
<dbReference type="EMBL" id="LS398551">
    <property type="protein sequence ID" value="SPR05340.1"/>
    <property type="molecule type" value="Genomic_DNA"/>
</dbReference>
<dbReference type="NCBIfam" id="TIGR02191">
    <property type="entry name" value="RNaseIII"/>
    <property type="match status" value="1"/>
</dbReference>
<dbReference type="Gene3D" id="3.30.160.20">
    <property type="match status" value="1"/>
</dbReference>
<feature type="active site" evidence="10">
    <location>
        <position position="67"/>
    </location>
</feature>
<protein>
    <recommendedName>
        <fullName evidence="10">Ribonuclease 3</fullName>
        <ecNumber evidence="10">3.1.26.3</ecNumber>
    </recommendedName>
    <alternativeName>
        <fullName evidence="10">Ribonuclease III</fullName>
        <shortName evidence="10">RNase III</shortName>
    </alternativeName>
</protein>
<evidence type="ECO:0000256" key="5">
    <source>
        <dbReference type="ARBA" id="ARBA00022722"/>
    </source>
</evidence>
<feature type="domain" description="RNase III" evidence="12">
    <location>
        <begin position="24"/>
        <end position="150"/>
    </location>
</feature>
<dbReference type="SUPFAM" id="SSF69065">
    <property type="entry name" value="RNase III domain-like"/>
    <property type="match status" value="1"/>
</dbReference>
<dbReference type="SUPFAM" id="SSF54768">
    <property type="entry name" value="dsRNA-binding domain-like"/>
    <property type="match status" value="1"/>
</dbReference>
<comment type="catalytic activity">
    <reaction evidence="1 10">
        <text>Endonucleolytic cleavage to 5'-phosphomonoester.</text>
        <dbReference type="EC" id="3.1.26.3"/>
    </reaction>
</comment>
<dbReference type="GO" id="GO:0003725">
    <property type="term" value="F:double-stranded RNA binding"/>
    <property type="evidence" value="ECO:0007669"/>
    <property type="project" value="TreeGrafter"/>
</dbReference>
<dbReference type="SMART" id="SM00535">
    <property type="entry name" value="RIBOc"/>
    <property type="match status" value="1"/>
</dbReference>
<gene>
    <name evidence="10 13" type="primary">rnc</name>
    <name evidence="13" type="ORF">GILLIAM_00953</name>
</gene>
<keyword evidence="10" id="KW-0479">Metal-binding</keyword>
<feature type="domain" description="DRBM" evidence="11">
    <location>
        <begin position="176"/>
        <end position="245"/>
    </location>
</feature>
<feature type="binding site" evidence="10">
    <location>
        <position position="136"/>
    </location>
    <ligand>
        <name>Mg(2+)</name>
        <dbReference type="ChEBI" id="CHEBI:18420"/>
    </ligand>
</feature>
<keyword evidence="4 10" id="KW-0507">mRNA processing</keyword>
<evidence type="ECO:0000259" key="12">
    <source>
        <dbReference type="PROSITE" id="PS50142"/>
    </source>
</evidence>
<dbReference type="GO" id="GO:0004525">
    <property type="term" value="F:ribonuclease III activity"/>
    <property type="evidence" value="ECO:0007669"/>
    <property type="project" value="UniProtKB-UniRule"/>
</dbReference>
<keyword evidence="10" id="KW-0963">Cytoplasm</keyword>
<dbReference type="GO" id="GO:0006364">
    <property type="term" value="P:rRNA processing"/>
    <property type="evidence" value="ECO:0007669"/>
    <property type="project" value="UniProtKB-UniRule"/>
</dbReference>
<sequence>MLVNNMRDTNNERNKLYKVDYTKLDALQSEIGYNFNSIDLLIEALTHPSINQYGYTKNYQRLEFLGDVILNLVISETLFKNFSHYNEGKLAKSRAFLVCNESICLIAQKINLHKYIIMTANEEKCGGRSNKNNIENTMEAVIGAVYLDGGIHVIKDIVNSLWKVLIKDHELYLIADPKSALQEWSQSKNFGIPTYTLSSKTGQSHSPLFEVMVKVGRLEPQYGKGTTIKTAQKNAAQLMLSTVLANSKLEA</sequence>
<keyword evidence="7 10" id="KW-0255">Endonuclease</keyword>
<dbReference type="AlphaFoldDB" id="A0A2U3QWJ5"/>
<keyword evidence="10" id="KW-0460">Magnesium</keyword>
<keyword evidence="3 10" id="KW-0698">rRNA processing</keyword>
<reference evidence="14" key="1">
    <citation type="submission" date="2018-03" db="EMBL/GenBank/DDBJ databases">
        <authorList>
            <person name="Batty M. E."/>
            <person name="Batty M E."/>
        </authorList>
    </citation>
    <scope>NUCLEOTIDE SEQUENCE [LARGE SCALE GENOMIC DNA]</scope>
    <source>
        <strain evidence="14">Gilliam</strain>
    </source>
</reference>
<evidence type="ECO:0000256" key="10">
    <source>
        <dbReference type="HAMAP-Rule" id="MF_00104"/>
    </source>
</evidence>
<dbReference type="GO" id="GO:0008033">
    <property type="term" value="P:tRNA processing"/>
    <property type="evidence" value="ECO:0007669"/>
    <property type="project" value="UniProtKB-KW"/>
</dbReference>
<dbReference type="PANTHER" id="PTHR11207:SF0">
    <property type="entry name" value="RIBONUCLEASE 3"/>
    <property type="match status" value="1"/>
</dbReference>
<keyword evidence="10" id="KW-0819">tRNA processing</keyword>
<proteinExistence type="inferred from homology"/>
<evidence type="ECO:0000256" key="4">
    <source>
        <dbReference type="ARBA" id="ARBA00022664"/>
    </source>
</evidence>
<dbReference type="CDD" id="cd00593">
    <property type="entry name" value="RIBOc"/>
    <property type="match status" value="1"/>
</dbReference>
<comment type="function">
    <text evidence="10">Digests double-stranded RNA. Involved in the processing of primary rRNA transcript to yield the immediate precursors to the large and small rRNAs (23S and 16S). Processes some mRNAs, and tRNAs when they are encoded in the rRNA operon. Processes pre-crRNA and tracrRNA of type II CRISPR loci if present in the organism.</text>
</comment>
<dbReference type="PANTHER" id="PTHR11207">
    <property type="entry name" value="RIBONUCLEASE III"/>
    <property type="match status" value="1"/>
</dbReference>
<dbReference type="Pfam" id="PF00035">
    <property type="entry name" value="dsrm"/>
    <property type="match status" value="1"/>
</dbReference>
<dbReference type="InterPro" id="IPR000999">
    <property type="entry name" value="RNase_III_dom"/>
</dbReference>
<dbReference type="GO" id="GO:0046872">
    <property type="term" value="F:metal ion binding"/>
    <property type="evidence" value="ECO:0007669"/>
    <property type="project" value="UniProtKB-KW"/>
</dbReference>
<dbReference type="Gene3D" id="1.10.1520.10">
    <property type="entry name" value="Ribonuclease III domain"/>
    <property type="match status" value="1"/>
</dbReference>
<organism evidence="13 14">
    <name type="scientific">Orientia tsutsugamushi str. Gilliam</name>
    <dbReference type="NCBI Taxonomy" id="1359184"/>
    <lineage>
        <taxon>Bacteria</taxon>
        <taxon>Pseudomonadati</taxon>
        <taxon>Pseudomonadota</taxon>
        <taxon>Alphaproteobacteria</taxon>
        <taxon>Rickettsiales</taxon>
        <taxon>Rickettsiaceae</taxon>
        <taxon>Rickettsieae</taxon>
        <taxon>Orientia</taxon>
    </lineage>
</organism>
<dbReference type="GO" id="GO:0005737">
    <property type="term" value="C:cytoplasm"/>
    <property type="evidence" value="ECO:0007669"/>
    <property type="project" value="UniProtKB-SubCell"/>
</dbReference>
<evidence type="ECO:0000256" key="9">
    <source>
        <dbReference type="ARBA" id="ARBA00022884"/>
    </source>
</evidence>
<keyword evidence="14" id="KW-1185">Reference proteome</keyword>
<evidence type="ECO:0000256" key="7">
    <source>
        <dbReference type="ARBA" id="ARBA00022759"/>
    </source>
</evidence>
<dbReference type="InterPro" id="IPR014720">
    <property type="entry name" value="dsRBD_dom"/>
</dbReference>
<dbReference type="SMART" id="SM00358">
    <property type="entry name" value="DSRM"/>
    <property type="match status" value="1"/>
</dbReference>
<dbReference type="GO" id="GO:0006397">
    <property type="term" value="P:mRNA processing"/>
    <property type="evidence" value="ECO:0007669"/>
    <property type="project" value="UniProtKB-UniRule"/>
</dbReference>
<keyword evidence="6 10" id="KW-0699">rRNA-binding</keyword>
<keyword evidence="5 10" id="KW-0540">Nuclease</keyword>
<evidence type="ECO:0000256" key="2">
    <source>
        <dbReference type="ARBA" id="ARBA00010183"/>
    </source>
</evidence>
<dbReference type="GO" id="GO:0010468">
    <property type="term" value="P:regulation of gene expression"/>
    <property type="evidence" value="ECO:0007669"/>
    <property type="project" value="TreeGrafter"/>
</dbReference>